<feature type="transmembrane region" description="Helical" evidence="8">
    <location>
        <begin position="182"/>
        <end position="200"/>
    </location>
</feature>
<dbReference type="SMART" id="SM00382">
    <property type="entry name" value="AAA"/>
    <property type="match status" value="1"/>
</dbReference>
<evidence type="ECO:0000256" key="7">
    <source>
        <dbReference type="SAM" id="MobiDB-lite"/>
    </source>
</evidence>
<dbReference type="InterPro" id="IPR010128">
    <property type="entry name" value="ATPase_T1SS_PrtD-like"/>
</dbReference>
<feature type="region of interest" description="Disordered" evidence="7">
    <location>
        <begin position="583"/>
        <end position="644"/>
    </location>
</feature>
<protein>
    <submittedName>
        <fullName evidence="11">Transporter HasD</fullName>
    </submittedName>
</protein>
<gene>
    <name evidence="11" type="primary">hasD</name>
    <name evidence="11" type="ORF">GCM10011505_07110</name>
</gene>
<feature type="domain" description="ABC transporter" evidence="9">
    <location>
        <begin position="356"/>
        <end position="591"/>
    </location>
</feature>
<comment type="caution">
    <text evidence="11">The sequence shown here is derived from an EMBL/GenBank/DDBJ whole genome shotgun (WGS) entry which is preliminary data.</text>
</comment>
<dbReference type="Gene3D" id="1.20.1560.10">
    <property type="entry name" value="ABC transporter type 1, transmembrane domain"/>
    <property type="match status" value="1"/>
</dbReference>
<dbReference type="PANTHER" id="PTHR24221:SF248">
    <property type="entry name" value="ABC TRANSPORTER TRANSMEMBRANE REGION"/>
    <property type="match status" value="1"/>
</dbReference>
<evidence type="ECO:0000256" key="6">
    <source>
        <dbReference type="ARBA" id="ARBA00023136"/>
    </source>
</evidence>
<dbReference type="InterPro" id="IPR036640">
    <property type="entry name" value="ABC1_TM_sf"/>
</dbReference>
<evidence type="ECO:0000256" key="4">
    <source>
        <dbReference type="ARBA" id="ARBA00022840"/>
    </source>
</evidence>
<dbReference type="InterPro" id="IPR039421">
    <property type="entry name" value="Type_1_exporter"/>
</dbReference>
<evidence type="ECO:0000313" key="11">
    <source>
        <dbReference type="EMBL" id="GGB28432.1"/>
    </source>
</evidence>
<feature type="compositionally biased region" description="Pro residues" evidence="7">
    <location>
        <begin position="592"/>
        <end position="616"/>
    </location>
</feature>
<dbReference type="InterPro" id="IPR003439">
    <property type="entry name" value="ABC_transporter-like_ATP-bd"/>
</dbReference>
<keyword evidence="12" id="KW-1185">Reference proteome</keyword>
<dbReference type="EMBL" id="BMDZ01000005">
    <property type="protein sequence ID" value="GGB28432.1"/>
    <property type="molecule type" value="Genomic_DNA"/>
</dbReference>
<organism evidence="11 12">
    <name type="scientific">Tistrella bauzanensis</name>
    <dbReference type="NCBI Taxonomy" id="657419"/>
    <lineage>
        <taxon>Bacteria</taxon>
        <taxon>Pseudomonadati</taxon>
        <taxon>Pseudomonadota</taxon>
        <taxon>Alphaproteobacteria</taxon>
        <taxon>Geminicoccales</taxon>
        <taxon>Geminicoccaceae</taxon>
        <taxon>Tistrella</taxon>
    </lineage>
</organism>
<dbReference type="PROSITE" id="PS50893">
    <property type="entry name" value="ABC_TRANSPORTER_2"/>
    <property type="match status" value="1"/>
</dbReference>
<feature type="transmembrane region" description="Helical" evidence="8">
    <location>
        <begin position="81"/>
        <end position="99"/>
    </location>
</feature>
<dbReference type="NCBIfam" id="TIGR01842">
    <property type="entry name" value="type_I_sec_PrtD"/>
    <property type="match status" value="1"/>
</dbReference>
<dbReference type="Pfam" id="PF00005">
    <property type="entry name" value="ABC_tran"/>
    <property type="match status" value="1"/>
</dbReference>
<feature type="domain" description="ABC transmembrane type-1" evidence="10">
    <location>
        <begin position="47"/>
        <end position="324"/>
    </location>
</feature>
<keyword evidence="2 8" id="KW-0812">Transmembrane</keyword>
<proteinExistence type="predicted"/>
<dbReference type="InterPro" id="IPR011527">
    <property type="entry name" value="ABC1_TM_dom"/>
</dbReference>
<feature type="compositionally biased region" description="Basic and acidic residues" evidence="7">
    <location>
        <begin position="627"/>
        <end position="644"/>
    </location>
</feature>
<dbReference type="SUPFAM" id="SSF90123">
    <property type="entry name" value="ABC transporter transmembrane region"/>
    <property type="match status" value="1"/>
</dbReference>
<name>A0ABQ1IAC5_9PROT</name>
<keyword evidence="4" id="KW-0067">ATP-binding</keyword>
<dbReference type="Gene3D" id="3.40.50.300">
    <property type="entry name" value="P-loop containing nucleotide triphosphate hydrolases"/>
    <property type="match status" value="1"/>
</dbReference>
<evidence type="ECO:0000256" key="2">
    <source>
        <dbReference type="ARBA" id="ARBA00022692"/>
    </source>
</evidence>
<dbReference type="RefSeq" id="WP_188574975.1">
    <property type="nucleotide sequence ID" value="NZ_BMDZ01000005.1"/>
</dbReference>
<evidence type="ECO:0000259" key="9">
    <source>
        <dbReference type="PROSITE" id="PS50893"/>
    </source>
</evidence>
<dbReference type="SUPFAM" id="SSF52540">
    <property type="entry name" value="P-loop containing nucleoside triphosphate hydrolases"/>
    <property type="match status" value="1"/>
</dbReference>
<keyword evidence="6 8" id="KW-0472">Membrane</keyword>
<evidence type="ECO:0000313" key="12">
    <source>
        <dbReference type="Proteomes" id="UP000603352"/>
    </source>
</evidence>
<dbReference type="PROSITE" id="PS00211">
    <property type="entry name" value="ABC_TRANSPORTER_1"/>
    <property type="match status" value="1"/>
</dbReference>
<comment type="subcellular location">
    <subcellularLocation>
        <location evidence="1">Cell membrane</location>
        <topology evidence="1">Multi-pass membrane protein</topology>
    </subcellularLocation>
</comment>
<dbReference type="InterPro" id="IPR003593">
    <property type="entry name" value="AAA+_ATPase"/>
</dbReference>
<accession>A0ABQ1IAC5</accession>
<sequence>MTVSPPHIPAMARPSTIRPVAPVPGDDVDGARLIDRARAAIRRHLGATAVFSAAVNLLYLTPSLYMLQVYDRVLSSGSGETLIFVTVIALVALLAMASLDRVRGILMSRAGLRVDRVLAGPLLARLIRQSALPGQPPAAQPLRDLETLRMFLSGPAPGAMFDLPWMPVYVAIMWIIHPWLGMLALGGSVLLLALAIAGEYSMRKAAAAAAGQAQLRAHAAGDALIREAEPIEAMGLAPSLISRWHDARMEGLAGHARSAERGAFWSAATKGVRLSLQILVLAIGAWLAIEREITPGAMFAGSILIGRALAPIEQIVGMWRQMTSAREAYGRVKSALAATPPPRPGQTELPRPKGAITLDRVVFRMAGAERPAIGGVDLDVRAGETIGILGPSAAGKSTLLRLMIGLWVPLSGSVRLDGADAARWPRERLGPAIGYLPQDVVLLAGSVRDNIARFGDADDALVIQAAERAGAHDMILALPQGYDTRVGDGGIGLSGGQRQRIGFARALYGDPAIIALDEPNSSLDNDGEQALVIALKRLRTEGRTVLIVAHRTGILGLSDRLLVLREGRVHMYGPTAEVVKALSTPRAEGGRPPAPTHPNAPHPNAPHPNAPQPQGRPTPRGTGSADNNRRDGGRDPDDRRGGDA</sequence>
<dbReference type="PANTHER" id="PTHR24221">
    <property type="entry name" value="ATP-BINDING CASSETTE SUB-FAMILY B"/>
    <property type="match status" value="1"/>
</dbReference>
<evidence type="ECO:0000256" key="3">
    <source>
        <dbReference type="ARBA" id="ARBA00022741"/>
    </source>
</evidence>
<dbReference type="InterPro" id="IPR017871">
    <property type="entry name" value="ABC_transporter-like_CS"/>
</dbReference>
<dbReference type="InterPro" id="IPR027417">
    <property type="entry name" value="P-loop_NTPase"/>
</dbReference>
<feature type="transmembrane region" description="Helical" evidence="8">
    <location>
        <begin position="44"/>
        <end position="61"/>
    </location>
</feature>
<reference evidence="12" key="1">
    <citation type="journal article" date="2019" name="Int. J. Syst. Evol. Microbiol.">
        <title>The Global Catalogue of Microorganisms (GCM) 10K type strain sequencing project: providing services to taxonomists for standard genome sequencing and annotation.</title>
        <authorList>
            <consortium name="The Broad Institute Genomics Platform"/>
            <consortium name="The Broad Institute Genome Sequencing Center for Infectious Disease"/>
            <person name="Wu L."/>
            <person name="Ma J."/>
        </authorList>
    </citation>
    <scope>NUCLEOTIDE SEQUENCE [LARGE SCALE GENOMIC DNA]</scope>
    <source>
        <strain evidence="12">CGMCC 1.10188</strain>
    </source>
</reference>
<keyword evidence="3" id="KW-0547">Nucleotide-binding</keyword>
<evidence type="ECO:0000256" key="5">
    <source>
        <dbReference type="ARBA" id="ARBA00022989"/>
    </source>
</evidence>
<dbReference type="PROSITE" id="PS50929">
    <property type="entry name" value="ABC_TM1F"/>
    <property type="match status" value="1"/>
</dbReference>
<evidence type="ECO:0000256" key="8">
    <source>
        <dbReference type="SAM" id="Phobius"/>
    </source>
</evidence>
<evidence type="ECO:0000259" key="10">
    <source>
        <dbReference type="PROSITE" id="PS50929"/>
    </source>
</evidence>
<dbReference type="Proteomes" id="UP000603352">
    <property type="component" value="Unassembled WGS sequence"/>
</dbReference>
<keyword evidence="5 8" id="KW-1133">Transmembrane helix</keyword>
<evidence type="ECO:0000256" key="1">
    <source>
        <dbReference type="ARBA" id="ARBA00004651"/>
    </source>
</evidence>